<feature type="domain" description="ABC transmembrane type-1" evidence="9">
    <location>
        <begin position="106"/>
        <end position="295"/>
    </location>
</feature>
<comment type="subcellular location">
    <subcellularLocation>
        <location evidence="1 7">Cell membrane</location>
        <topology evidence="1 7">Multi-pass membrane protein</topology>
    </subcellularLocation>
</comment>
<keyword evidence="5 7" id="KW-1133">Transmembrane helix</keyword>
<keyword evidence="3" id="KW-1003">Cell membrane</keyword>
<feature type="transmembrane region" description="Helical" evidence="7">
    <location>
        <begin position="274"/>
        <end position="295"/>
    </location>
</feature>
<dbReference type="PROSITE" id="PS50928">
    <property type="entry name" value="ABC_TM1"/>
    <property type="match status" value="1"/>
</dbReference>
<keyword evidence="4 7" id="KW-0812">Transmembrane</keyword>
<gene>
    <name evidence="10" type="ORF">DT076_14710</name>
</gene>
<evidence type="ECO:0000256" key="7">
    <source>
        <dbReference type="RuleBase" id="RU363032"/>
    </source>
</evidence>
<dbReference type="Proteomes" id="UP000252770">
    <property type="component" value="Unassembled WGS sequence"/>
</dbReference>
<reference evidence="10 11" key="1">
    <citation type="submission" date="2018-07" db="EMBL/GenBank/DDBJ databases">
        <title>Desertimonas flava gen. nov. sp. nov.</title>
        <authorList>
            <person name="Liu S."/>
        </authorList>
    </citation>
    <scope>NUCLEOTIDE SEQUENCE [LARGE SCALE GENOMIC DNA]</scope>
    <source>
        <strain evidence="10 11">16Sb5-5</strain>
    </source>
</reference>
<evidence type="ECO:0000256" key="2">
    <source>
        <dbReference type="ARBA" id="ARBA00022448"/>
    </source>
</evidence>
<evidence type="ECO:0000313" key="11">
    <source>
        <dbReference type="Proteomes" id="UP000252770"/>
    </source>
</evidence>
<dbReference type="AlphaFoldDB" id="A0A367YSQ2"/>
<feature type="region of interest" description="Disordered" evidence="8">
    <location>
        <begin position="1"/>
        <end position="27"/>
    </location>
</feature>
<feature type="transmembrane region" description="Helical" evidence="7">
    <location>
        <begin position="174"/>
        <end position="191"/>
    </location>
</feature>
<feature type="transmembrane region" description="Helical" evidence="7">
    <location>
        <begin position="220"/>
        <end position="241"/>
    </location>
</feature>
<dbReference type="GO" id="GO:0055085">
    <property type="term" value="P:transmembrane transport"/>
    <property type="evidence" value="ECO:0007669"/>
    <property type="project" value="InterPro"/>
</dbReference>
<keyword evidence="11" id="KW-1185">Reference proteome</keyword>
<protein>
    <submittedName>
        <fullName evidence="10">Carbohydrate ABC transporter permease</fullName>
    </submittedName>
</protein>
<organism evidence="10 11">
    <name type="scientific">Desertihabitans brevis</name>
    <dbReference type="NCBI Taxonomy" id="2268447"/>
    <lineage>
        <taxon>Bacteria</taxon>
        <taxon>Bacillati</taxon>
        <taxon>Actinomycetota</taxon>
        <taxon>Actinomycetes</taxon>
        <taxon>Propionibacteriales</taxon>
        <taxon>Propionibacteriaceae</taxon>
        <taxon>Desertihabitans</taxon>
    </lineage>
</organism>
<sequence length="309" mass="33427">MSTTTSPPVPGARAVPGPGAAARRRPSFSGPRLQRVLLLVLLTTAAALVALAFMLPTVWMLLGSLRPGSQVISSVSPLGWHTLVPETWTLENYAALFGQLGFGRSMANSLWVALWSVVIGLALSIPAAYVLSVLRFRGREAVFAVLVVGFMIPFEAIAIPLAQVFTEWNLNNTYLGLILPGIGNGLAIFNMRQFFLGVPISLREAALIDGASELRIMTRLYVPLSVTTIINSALLIFLAQWSSYLWPLLVISDQAKQVAPIAIARTFTDTEFNFGQMFGGALLISVVPAVLLLLLQRYFAQSVARSGEK</sequence>
<dbReference type="CDD" id="cd06261">
    <property type="entry name" value="TM_PBP2"/>
    <property type="match status" value="1"/>
</dbReference>
<feature type="transmembrane region" description="Helical" evidence="7">
    <location>
        <begin position="36"/>
        <end position="62"/>
    </location>
</feature>
<feature type="transmembrane region" description="Helical" evidence="7">
    <location>
        <begin position="141"/>
        <end position="162"/>
    </location>
</feature>
<evidence type="ECO:0000256" key="4">
    <source>
        <dbReference type="ARBA" id="ARBA00022692"/>
    </source>
</evidence>
<evidence type="ECO:0000259" key="9">
    <source>
        <dbReference type="PROSITE" id="PS50928"/>
    </source>
</evidence>
<dbReference type="PANTHER" id="PTHR43744:SF8">
    <property type="entry name" value="SN-GLYCEROL-3-PHOSPHATE TRANSPORT SYSTEM PERMEASE PROTEIN UGPE"/>
    <property type="match status" value="1"/>
</dbReference>
<evidence type="ECO:0000256" key="8">
    <source>
        <dbReference type="SAM" id="MobiDB-lite"/>
    </source>
</evidence>
<keyword evidence="2 7" id="KW-0813">Transport</keyword>
<keyword evidence="6 7" id="KW-0472">Membrane</keyword>
<feature type="transmembrane region" description="Helical" evidence="7">
    <location>
        <begin position="110"/>
        <end position="134"/>
    </location>
</feature>
<comment type="similarity">
    <text evidence="7">Belongs to the binding-protein-dependent transport system permease family.</text>
</comment>
<dbReference type="InterPro" id="IPR000515">
    <property type="entry name" value="MetI-like"/>
</dbReference>
<name>A0A367YSQ2_9ACTN</name>
<evidence type="ECO:0000256" key="3">
    <source>
        <dbReference type="ARBA" id="ARBA00022475"/>
    </source>
</evidence>
<dbReference type="RefSeq" id="WP_114127444.1">
    <property type="nucleotide sequence ID" value="NZ_QOUI01000009.1"/>
</dbReference>
<evidence type="ECO:0000256" key="5">
    <source>
        <dbReference type="ARBA" id="ARBA00022989"/>
    </source>
</evidence>
<evidence type="ECO:0000313" key="10">
    <source>
        <dbReference type="EMBL" id="RCK68820.1"/>
    </source>
</evidence>
<accession>A0A367YSQ2</accession>
<dbReference type="InterPro" id="IPR035906">
    <property type="entry name" value="MetI-like_sf"/>
</dbReference>
<dbReference type="SUPFAM" id="SSF161098">
    <property type="entry name" value="MetI-like"/>
    <property type="match status" value="1"/>
</dbReference>
<dbReference type="PANTHER" id="PTHR43744">
    <property type="entry name" value="ABC TRANSPORTER PERMEASE PROTEIN MG189-RELATED-RELATED"/>
    <property type="match status" value="1"/>
</dbReference>
<proteinExistence type="inferred from homology"/>
<dbReference type="Gene3D" id="1.10.3720.10">
    <property type="entry name" value="MetI-like"/>
    <property type="match status" value="1"/>
</dbReference>
<comment type="caution">
    <text evidence="10">The sequence shown here is derived from an EMBL/GenBank/DDBJ whole genome shotgun (WGS) entry which is preliminary data.</text>
</comment>
<dbReference type="GO" id="GO:0005886">
    <property type="term" value="C:plasma membrane"/>
    <property type="evidence" value="ECO:0007669"/>
    <property type="project" value="UniProtKB-SubCell"/>
</dbReference>
<dbReference type="Pfam" id="PF00528">
    <property type="entry name" value="BPD_transp_1"/>
    <property type="match status" value="1"/>
</dbReference>
<feature type="compositionally biased region" description="Low complexity" evidence="8">
    <location>
        <begin position="11"/>
        <end position="27"/>
    </location>
</feature>
<evidence type="ECO:0000256" key="1">
    <source>
        <dbReference type="ARBA" id="ARBA00004651"/>
    </source>
</evidence>
<evidence type="ECO:0000256" key="6">
    <source>
        <dbReference type="ARBA" id="ARBA00023136"/>
    </source>
</evidence>
<dbReference type="EMBL" id="QOUI01000009">
    <property type="protein sequence ID" value="RCK68820.1"/>
    <property type="molecule type" value="Genomic_DNA"/>
</dbReference>